<reference evidence="1 2" key="1">
    <citation type="submission" date="2015-10" db="EMBL/GenBank/DDBJ databases">
        <title>Genome analyses suggest a sexual origin of heterokaryosis in a supposedly ancient asexual fungus.</title>
        <authorList>
            <person name="Ropars J."/>
            <person name="Sedzielewska K."/>
            <person name="Noel J."/>
            <person name="Charron P."/>
            <person name="Farinelli L."/>
            <person name="Marton T."/>
            <person name="Kruger M."/>
            <person name="Pelin A."/>
            <person name="Brachmann A."/>
            <person name="Corradi N."/>
        </authorList>
    </citation>
    <scope>NUCLEOTIDE SEQUENCE [LARGE SCALE GENOMIC DNA]</scope>
    <source>
        <strain evidence="1 2">A4</strain>
    </source>
</reference>
<dbReference type="AlphaFoldDB" id="A0A2I1HMY0"/>
<organism evidence="1 2">
    <name type="scientific">Rhizophagus irregularis</name>
    <dbReference type="NCBI Taxonomy" id="588596"/>
    <lineage>
        <taxon>Eukaryota</taxon>
        <taxon>Fungi</taxon>
        <taxon>Fungi incertae sedis</taxon>
        <taxon>Mucoromycota</taxon>
        <taxon>Glomeromycotina</taxon>
        <taxon>Glomeromycetes</taxon>
        <taxon>Glomerales</taxon>
        <taxon>Glomeraceae</taxon>
        <taxon>Rhizophagus</taxon>
    </lineage>
</organism>
<evidence type="ECO:0000313" key="1">
    <source>
        <dbReference type="EMBL" id="PKY60244.1"/>
    </source>
</evidence>
<sequence length="68" mass="7673">MDQCVSELVLSLNVTELKINISGLDYIELGGRLEPTKDVIAINSNFTHKAFEGYEQFLTKPKVYDYCG</sequence>
<name>A0A2I1HMY0_9GLOM</name>
<accession>A0A2I1HMY0</accession>
<dbReference type="VEuPathDB" id="FungiDB:RhiirA1_447920"/>
<keyword evidence="2" id="KW-1185">Reference proteome</keyword>
<gene>
    <name evidence="1" type="ORF">RhiirA4_483740</name>
</gene>
<dbReference type="EMBL" id="LLXI01004088">
    <property type="protein sequence ID" value="PKY60244.1"/>
    <property type="molecule type" value="Genomic_DNA"/>
</dbReference>
<evidence type="ECO:0000313" key="2">
    <source>
        <dbReference type="Proteomes" id="UP000234323"/>
    </source>
</evidence>
<proteinExistence type="predicted"/>
<protein>
    <submittedName>
        <fullName evidence="1">Uncharacterized protein</fullName>
    </submittedName>
</protein>
<dbReference type="Proteomes" id="UP000234323">
    <property type="component" value="Unassembled WGS sequence"/>
</dbReference>
<comment type="caution">
    <text evidence="1">The sequence shown here is derived from an EMBL/GenBank/DDBJ whole genome shotgun (WGS) entry which is preliminary data.</text>
</comment>